<dbReference type="OrthoDB" id="5954308at2759"/>
<sequence length="173" mass="18360">MNDIIDNTTQAWGLAGAAFLSGFIACFSHAGVPTLSLAPVDVLVHEFRTMYIIGKSTSPLIAITATLCNGYSAYRFKDDTALIAGVVSPFALYLAATICVPTIIPYTILYMEPKVNRKLLMLGGMVEKGAKASDLGVSKAEVQGLLIRWKGMNFVRAGLVGLGAVLAAVATFR</sequence>
<evidence type="ECO:0000313" key="7">
    <source>
        <dbReference type="EMBL" id="RMZ73869.1"/>
    </source>
</evidence>
<evidence type="ECO:0000256" key="1">
    <source>
        <dbReference type="ARBA" id="ARBA00004141"/>
    </source>
</evidence>
<comment type="subcellular location">
    <subcellularLocation>
        <location evidence="1">Membrane</location>
        <topology evidence="1">Multi-pass membrane protein</topology>
    </subcellularLocation>
</comment>
<proteinExistence type="inferred from homology"/>
<keyword evidence="7" id="KW-0503">Monooxygenase</keyword>
<dbReference type="Pfam" id="PF08592">
    <property type="entry name" value="Anthrone_oxy"/>
    <property type="match status" value="1"/>
</dbReference>
<gene>
    <name evidence="7" type="ORF">GMOD_00004671</name>
</gene>
<feature type="transmembrane region" description="Helical" evidence="6">
    <location>
        <begin position="12"/>
        <end position="32"/>
    </location>
</feature>
<evidence type="ECO:0000256" key="4">
    <source>
        <dbReference type="ARBA" id="ARBA00023136"/>
    </source>
</evidence>
<accession>A0A3M7MHN8</accession>
<dbReference type="PANTHER" id="PTHR35042:SF1">
    <property type="entry name" value="DUF1772-DOMAIN-CONTAINING PROTEIN"/>
    <property type="match status" value="1"/>
</dbReference>
<feature type="transmembrane region" description="Helical" evidence="6">
    <location>
        <begin position="90"/>
        <end position="111"/>
    </location>
</feature>
<comment type="similarity">
    <text evidence="5">Belongs to the anthrone oxygenase family.</text>
</comment>
<dbReference type="AlphaFoldDB" id="A0A3M7MHN8"/>
<keyword evidence="3 6" id="KW-1133">Transmembrane helix</keyword>
<evidence type="ECO:0000256" key="3">
    <source>
        <dbReference type="ARBA" id="ARBA00022989"/>
    </source>
</evidence>
<reference evidence="7 8" key="1">
    <citation type="journal article" date="2014" name="PLoS ONE">
        <title>De novo Genome Assembly of the Fungal Plant Pathogen Pyrenophora semeniperda.</title>
        <authorList>
            <person name="Soliai M.M."/>
            <person name="Meyer S.E."/>
            <person name="Udall J.A."/>
            <person name="Elzinga D.E."/>
            <person name="Hermansen R.A."/>
            <person name="Bodily P.M."/>
            <person name="Hart A.A."/>
            <person name="Coleman C.E."/>
        </authorList>
    </citation>
    <scope>NUCLEOTIDE SEQUENCE [LARGE SCALE GENOMIC DNA]</scope>
    <source>
        <strain evidence="7 8">CCB06</strain>
        <tissue evidence="7">Mycelium</tissue>
    </source>
</reference>
<evidence type="ECO:0000313" key="8">
    <source>
        <dbReference type="Proteomes" id="UP000265663"/>
    </source>
</evidence>
<keyword evidence="8" id="KW-1185">Reference proteome</keyword>
<dbReference type="PANTHER" id="PTHR35042">
    <property type="entry name" value="ANTHRONE OXYGENASE ENCC"/>
    <property type="match status" value="1"/>
</dbReference>
<keyword evidence="7" id="KW-0560">Oxidoreductase</keyword>
<dbReference type="InterPro" id="IPR013901">
    <property type="entry name" value="Anthrone_oxy"/>
</dbReference>
<evidence type="ECO:0000256" key="5">
    <source>
        <dbReference type="ARBA" id="ARBA00034313"/>
    </source>
</evidence>
<keyword evidence="2 6" id="KW-0812">Transmembrane</keyword>
<name>A0A3M7MHN8_9PLEO</name>
<evidence type="ECO:0000256" key="6">
    <source>
        <dbReference type="SAM" id="Phobius"/>
    </source>
</evidence>
<dbReference type="Proteomes" id="UP000265663">
    <property type="component" value="Unassembled WGS sequence"/>
</dbReference>
<evidence type="ECO:0000256" key="2">
    <source>
        <dbReference type="ARBA" id="ARBA00022692"/>
    </source>
</evidence>
<dbReference type="GO" id="GO:0016020">
    <property type="term" value="C:membrane"/>
    <property type="evidence" value="ECO:0007669"/>
    <property type="project" value="UniProtKB-SubCell"/>
</dbReference>
<organism evidence="7 8">
    <name type="scientific">Pyrenophora seminiperda CCB06</name>
    <dbReference type="NCBI Taxonomy" id="1302712"/>
    <lineage>
        <taxon>Eukaryota</taxon>
        <taxon>Fungi</taxon>
        <taxon>Dikarya</taxon>
        <taxon>Ascomycota</taxon>
        <taxon>Pezizomycotina</taxon>
        <taxon>Dothideomycetes</taxon>
        <taxon>Pleosporomycetidae</taxon>
        <taxon>Pleosporales</taxon>
        <taxon>Pleosporineae</taxon>
        <taxon>Pleosporaceae</taxon>
        <taxon>Pyrenophora</taxon>
    </lineage>
</organism>
<keyword evidence="4 6" id="KW-0472">Membrane</keyword>
<feature type="transmembrane region" description="Helical" evidence="6">
    <location>
        <begin position="154"/>
        <end position="172"/>
    </location>
</feature>
<protein>
    <submittedName>
        <fullName evidence="7">Noranthrone monooxygenase</fullName>
    </submittedName>
</protein>
<dbReference type="EMBL" id="KE747843">
    <property type="protein sequence ID" value="RMZ73869.1"/>
    <property type="molecule type" value="Genomic_DNA"/>
</dbReference>
<dbReference type="GO" id="GO:0004497">
    <property type="term" value="F:monooxygenase activity"/>
    <property type="evidence" value="ECO:0007669"/>
    <property type="project" value="UniProtKB-KW"/>
</dbReference>